<sequence length="370" mass="41908">MSTVEVILQSCLSKPAGNSLLVEQYVSDTASGRRYLLGRNEHAAEIMQMIEVDGIIDDFATNGTTWNNKPVLTTEQLPDQSMVVNCAMCIAPVSAARRLQKHGAIEILSLAELCSHLPQRFKLPWFVSQTRDEIRNHLSAWNSLSTALVDKQSQQTLNDLLHFRLSGDYHYMSGYSVRPEEQYFEPFIEPSAAHVFVDGGGYDGDTTEQFCHRYPGYRQVYLFEPTPTNLANARRRLKHQRNITFIAQGLSDQQGSLPFDTEAGSASAVDPQSSQQIQVTTLDQAVSEPISFIKMDLEGWELQALQGARIHIQDDRPSLAIAVYHQAADFRRIFDYVTGLYPDYQVYLRHYTEGWSETIMYFIPANIKQN</sequence>
<dbReference type="OrthoDB" id="5329963at2"/>
<dbReference type="STRING" id="1818881.A3196_08925"/>
<dbReference type="PANTHER" id="PTHR34203:SF15">
    <property type="entry name" value="SLL1173 PROTEIN"/>
    <property type="match status" value="1"/>
</dbReference>
<dbReference type="SUPFAM" id="SSF53335">
    <property type="entry name" value="S-adenosyl-L-methionine-dependent methyltransferases"/>
    <property type="match status" value="1"/>
</dbReference>
<evidence type="ECO:0000313" key="3">
    <source>
        <dbReference type="Proteomes" id="UP000094849"/>
    </source>
</evidence>
<accession>A0A1E2UQA6</accession>
<dbReference type="InterPro" id="IPR006342">
    <property type="entry name" value="FkbM_mtfrase"/>
</dbReference>
<keyword evidence="3" id="KW-1185">Reference proteome</keyword>
<dbReference type="Gene3D" id="3.40.50.150">
    <property type="entry name" value="Vaccinia Virus protein VP39"/>
    <property type="match status" value="1"/>
</dbReference>
<reference evidence="2 3" key="1">
    <citation type="submission" date="2016-03" db="EMBL/GenBank/DDBJ databases">
        <title>Chemosynthetic sulphur-oxidizing symbionts of marine invertebrate animals are capable of nitrogen fixation.</title>
        <authorList>
            <person name="Petersen J.M."/>
            <person name="Kemper A."/>
            <person name="Gruber-Vodicka H."/>
            <person name="Cardini U."/>
            <person name="Geest Mvander."/>
            <person name="Kleiner M."/>
            <person name="Bulgheresi S."/>
            <person name="Fussmann M."/>
            <person name="Herbold C."/>
            <person name="Seah B.K.B."/>
            <person name="Antony C.Paul."/>
            <person name="Liu D."/>
            <person name="Belitz A."/>
            <person name="Weber M."/>
        </authorList>
    </citation>
    <scope>NUCLEOTIDE SEQUENCE [LARGE SCALE GENOMIC DNA]</scope>
    <source>
        <strain evidence="2">G_D</strain>
    </source>
</reference>
<dbReference type="Proteomes" id="UP000094849">
    <property type="component" value="Unassembled WGS sequence"/>
</dbReference>
<protein>
    <recommendedName>
        <fullName evidence="1">Methyltransferase FkbM domain-containing protein</fullName>
    </recommendedName>
</protein>
<dbReference type="AlphaFoldDB" id="A0A1E2UQA6"/>
<organism evidence="2 3">
    <name type="scientific">Candidatus Thiodiazotropha endoloripes</name>
    <dbReference type="NCBI Taxonomy" id="1818881"/>
    <lineage>
        <taxon>Bacteria</taxon>
        <taxon>Pseudomonadati</taxon>
        <taxon>Pseudomonadota</taxon>
        <taxon>Gammaproteobacteria</taxon>
        <taxon>Chromatiales</taxon>
        <taxon>Sedimenticolaceae</taxon>
        <taxon>Candidatus Thiodiazotropha</taxon>
    </lineage>
</organism>
<feature type="domain" description="Methyltransferase FkbM" evidence="1">
    <location>
        <begin position="198"/>
        <end position="337"/>
    </location>
</feature>
<proteinExistence type="predicted"/>
<evidence type="ECO:0000313" key="2">
    <source>
        <dbReference type="EMBL" id="ODB96871.1"/>
    </source>
</evidence>
<dbReference type="EMBL" id="LVJZ01000003">
    <property type="protein sequence ID" value="ODB96871.1"/>
    <property type="molecule type" value="Genomic_DNA"/>
</dbReference>
<gene>
    <name evidence="2" type="ORF">A3196_08925</name>
</gene>
<evidence type="ECO:0000259" key="1">
    <source>
        <dbReference type="Pfam" id="PF05050"/>
    </source>
</evidence>
<dbReference type="InterPro" id="IPR029063">
    <property type="entry name" value="SAM-dependent_MTases_sf"/>
</dbReference>
<dbReference type="InterPro" id="IPR052514">
    <property type="entry name" value="SAM-dependent_MTase"/>
</dbReference>
<dbReference type="NCBIfam" id="TIGR01444">
    <property type="entry name" value="fkbM_fam"/>
    <property type="match status" value="1"/>
</dbReference>
<dbReference type="Pfam" id="PF05050">
    <property type="entry name" value="Methyltransf_21"/>
    <property type="match status" value="1"/>
</dbReference>
<name>A0A1E2UQA6_9GAMM</name>
<comment type="caution">
    <text evidence="2">The sequence shown here is derived from an EMBL/GenBank/DDBJ whole genome shotgun (WGS) entry which is preliminary data.</text>
</comment>
<dbReference type="RefSeq" id="WP_069013958.1">
    <property type="nucleotide sequence ID" value="NZ_LVJW01000003.1"/>
</dbReference>
<dbReference type="PANTHER" id="PTHR34203">
    <property type="entry name" value="METHYLTRANSFERASE, FKBM FAMILY PROTEIN"/>
    <property type="match status" value="1"/>
</dbReference>